<dbReference type="EMBL" id="BKZW01000002">
    <property type="protein sequence ID" value="GER90484.1"/>
    <property type="molecule type" value="Genomic_DNA"/>
</dbReference>
<keyword evidence="1" id="KW-0812">Transmembrane</keyword>
<reference evidence="2 3" key="1">
    <citation type="submission" date="2019-10" db="EMBL/GenBank/DDBJ databases">
        <title>Dictyobacter vulcani sp. nov., within the class Ktedonobacteria, isolated from soil of volcanic Mt. Zao.</title>
        <authorList>
            <person name="Zheng Y."/>
            <person name="Wang C.M."/>
            <person name="Sakai Y."/>
            <person name="Abe K."/>
            <person name="Yokota A."/>
            <person name="Yabe S."/>
        </authorList>
    </citation>
    <scope>NUCLEOTIDE SEQUENCE [LARGE SCALE GENOMIC DNA]</scope>
    <source>
        <strain evidence="2 3">W12</strain>
    </source>
</reference>
<dbReference type="AlphaFoldDB" id="A0A5J4KM83"/>
<organism evidence="2 3">
    <name type="scientific">Dictyobacter vulcani</name>
    <dbReference type="NCBI Taxonomy" id="2607529"/>
    <lineage>
        <taxon>Bacteria</taxon>
        <taxon>Bacillati</taxon>
        <taxon>Chloroflexota</taxon>
        <taxon>Ktedonobacteria</taxon>
        <taxon>Ktedonobacterales</taxon>
        <taxon>Dictyobacteraceae</taxon>
        <taxon>Dictyobacter</taxon>
    </lineage>
</organism>
<proteinExistence type="predicted"/>
<keyword evidence="1" id="KW-0472">Membrane</keyword>
<protein>
    <submittedName>
        <fullName evidence="2">Uncharacterized protein</fullName>
    </submittedName>
</protein>
<dbReference type="RefSeq" id="WP_151758224.1">
    <property type="nucleotide sequence ID" value="NZ_BKZW01000002.1"/>
</dbReference>
<comment type="caution">
    <text evidence="2">The sequence shown here is derived from an EMBL/GenBank/DDBJ whole genome shotgun (WGS) entry which is preliminary data.</text>
</comment>
<dbReference type="Proteomes" id="UP000326912">
    <property type="component" value="Unassembled WGS sequence"/>
</dbReference>
<evidence type="ECO:0000313" key="2">
    <source>
        <dbReference type="EMBL" id="GER90484.1"/>
    </source>
</evidence>
<keyword evidence="1" id="KW-1133">Transmembrane helix</keyword>
<feature type="transmembrane region" description="Helical" evidence="1">
    <location>
        <begin position="61"/>
        <end position="82"/>
    </location>
</feature>
<keyword evidence="3" id="KW-1185">Reference proteome</keyword>
<evidence type="ECO:0000313" key="3">
    <source>
        <dbReference type="Proteomes" id="UP000326912"/>
    </source>
</evidence>
<name>A0A5J4KM83_9CHLR</name>
<evidence type="ECO:0000256" key="1">
    <source>
        <dbReference type="SAM" id="Phobius"/>
    </source>
</evidence>
<accession>A0A5J4KM83</accession>
<sequence>MKKVDQRVPKNLVITAYWPRRTAEENNIGYAVPGKHIFYYMLIAPFQRSLGWFVEPRVRPALSPVVRVLMLTLPILAVAITFNRGQKHKGFYTLDDQGKPLSFIGYQPPTETLERLGIGRKKFLRQLKKLV</sequence>
<gene>
    <name evidence="2" type="ORF">KDW_46460</name>
</gene>